<gene>
    <name evidence="12" type="ORF">D1223_04210</name>
</gene>
<comment type="caution">
    <text evidence="8">Lacks conserved residue(s) required for the propagation of feature annotation.</text>
</comment>
<evidence type="ECO:0000313" key="13">
    <source>
        <dbReference type="Proteomes" id="UP000266385"/>
    </source>
</evidence>
<comment type="miscellaneous">
    <text evidence="8">The active site is a conserved redox-active cysteine residue, the peroxidatic cysteine (C(P)), which makes the nucleophilic attack on the peroxide substrate. The peroxide oxidizes the C(P)-SH to cysteine sulfenic acid (C(P)-SOH), which then reacts with another cysteine residue, the resolving cysteine (C(R)), to form a disulfide bridge. The disulfide is subsequently reduced by an appropriate electron donor to complete the catalytic cycle. In this 1-Cys peroxiredoxin, no C(R) is present and C(P) instead forms a disulfide with a cysteine from another protein or with a small thiol molecule.</text>
</comment>
<feature type="active site" description="Cysteine sulfenic acid (-SOH) intermediate" evidence="8">
    <location>
        <position position="59"/>
    </location>
</feature>
<sequence>MPDANDIATDAPSQLPSAKIGSRAPDFEARTTEGLVRLSDFHGRWLVFFSHPADFTPVCTSEFITFQNQIDRFRAMDCELLGLSVDSLYAHLAWVQDIEARFGVRITFPIVEDISMSVARAYGMVHDSSDSTAAVRSVFFIDPDGIIRAMIHYPLAIGRSVEEILRVLAALQTSDREGVSTPEGWTPGEAAVLPAPADIREADARAAMNGGTWYYTHKEAGQ</sequence>
<dbReference type="InterPro" id="IPR000866">
    <property type="entry name" value="AhpC/TSA"/>
</dbReference>
<evidence type="ECO:0000256" key="8">
    <source>
        <dbReference type="HAMAP-Rule" id="MF_00401"/>
    </source>
</evidence>
<dbReference type="InterPro" id="IPR024706">
    <property type="entry name" value="Peroxiredoxin_AhpC-typ"/>
</dbReference>
<dbReference type="EC" id="1.11.1.24" evidence="8"/>
<comment type="subcellular location">
    <subcellularLocation>
        <location evidence="8">Cytoplasm</location>
    </subcellularLocation>
</comment>
<dbReference type="PIRSF" id="PIRSF000239">
    <property type="entry name" value="AHPC"/>
    <property type="match status" value="1"/>
</dbReference>
<comment type="catalytic activity">
    <reaction evidence="8">
        <text>a hydroperoxide + [thioredoxin]-dithiol = an alcohol + [thioredoxin]-disulfide + H2O</text>
        <dbReference type="Rhea" id="RHEA:62620"/>
        <dbReference type="Rhea" id="RHEA-COMP:10698"/>
        <dbReference type="Rhea" id="RHEA-COMP:10700"/>
        <dbReference type="ChEBI" id="CHEBI:15377"/>
        <dbReference type="ChEBI" id="CHEBI:29950"/>
        <dbReference type="ChEBI" id="CHEBI:30879"/>
        <dbReference type="ChEBI" id="CHEBI:35924"/>
        <dbReference type="ChEBI" id="CHEBI:50058"/>
        <dbReference type="EC" id="1.11.1.24"/>
    </reaction>
</comment>
<dbReference type="GO" id="GO:0005829">
    <property type="term" value="C:cytosol"/>
    <property type="evidence" value="ECO:0007669"/>
    <property type="project" value="TreeGrafter"/>
</dbReference>
<dbReference type="Pfam" id="PF10417">
    <property type="entry name" value="1-cysPrx_C"/>
    <property type="match status" value="1"/>
</dbReference>
<feature type="active site" description="Cysteine sulfenic acid (-SOH) intermediate; for peroxidase activity" evidence="9">
    <location>
        <position position="59"/>
    </location>
</feature>
<feature type="domain" description="Thioredoxin" evidence="11">
    <location>
        <begin position="18"/>
        <end position="173"/>
    </location>
</feature>
<dbReference type="InterPro" id="IPR050217">
    <property type="entry name" value="Peroxiredoxin"/>
</dbReference>
<dbReference type="GO" id="GO:0042744">
    <property type="term" value="P:hydrogen peroxide catabolic process"/>
    <property type="evidence" value="ECO:0007669"/>
    <property type="project" value="TreeGrafter"/>
</dbReference>
<dbReference type="Proteomes" id="UP000266385">
    <property type="component" value="Unassembled WGS sequence"/>
</dbReference>
<keyword evidence="2 8" id="KW-0963">Cytoplasm</keyword>
<protein>
    <recommendedName>
        <fullName evidence="8">Peroxiredoxin</fullName>
        <ecNumber evidence="8">1.11.1.24</ecNumber>
    </recommendedName>
    <alternativeName>
        <fullName evidence="8">Thioredoxin-dependent peroxiredoxin</fullName>
    </alternativeName>
</protein>
<comment type="caution">
    <text evidence="12">The sequence shown here is derived from an EMBL/GenBank/DDBJ whole genome shotgun (WGS) entry which is preliminary data.</text>
</comment>
<name>A0A399RT58_9PROT</name>
<comment type="similarity">
    <text evidence="8">Belongs to the peroxiredoxin family. Prx6 subfamily.</text>
</comment>
<dbReference type="GO" id="GO:0045454">
    <property type="term" value="P:cell redox homeostasis"/>
    <property type="evidence" value="ECO:0007669"/>
    <property type="project" value="TreeGrafter"/>
</dbReference>
<evidence type="ECO:0000256" key="5">
    <source>
        <dbReference type="ARBA" id="ARBA00023002"/>
    </source>
</evidence>
<comment type="subunit">
    <text evidence="8">Homodecamer. Pentamer of dimers that assemble into a ring structure.</text>
</comment>
<dbReference type="PROSITE" id="PS51352">
    <property type="entry name" value="THIOREDOXIN_2"/>
    <property type="match status" value="1"/>
</dbReference>
<dbReference type="GO" id="GO:0008379">
    <property type="term" value="F:thioredoxin peroxidase activity"/>
    <property type="evidence" value="ECO:0007669"/>
    <property type="project" value="TreeGrafter"/>
</dbReference>
<dbReference type="Gene3D" id="3.40.30.10">
    <property type="entry name" value="Glutaredoxin"/>
    <property type="match status" value="1"/>
</dbReference>
<dbReference type="Pfam" id="PF00578">
    <property type="entry name" value="AhpC-TSA"/>
    <property type="match status" value="1"/>
</dbReference>
<dbReference type="GO" id="GO:0006979">
    <property type="term" value="P:response to oxidative stress"/>
    <property type="evidence" value="ECO:0007669"/>
    <property type="project" value="TreeGrafter"/>
</dbReference>
<dbReference type="PANTHER" id="PTHR10681">
    <property type="entry name" value="THIOREDOXIN PEROXIDASE"/>
    <property type="match status" value="1"/>
</dbReference>
<dbReference type="SUPFAM" id="SSF52833">
    <property type="entry name" value="Thioredoxin-like"/>
    <property type="match status" value="1"/>
</dbReference>
<evidence type="ECO:0000256" key="1">
    <source>
        <dbReference type="ARBA" id="ARBA00009796"/>
    </source>
</evidence>
<dbReference type="AlphaFoldDB" id="A0A399RT58"/>
<feature type="region of interest" description="Disordered" evidence="10">
    <location>
        <begin position="1"/>
        <end position="20"/>
    </location>
</feature>
<dbReference type="InterPro" id="IPR013766">
    <property type="entry name" value="Thioredoxin_domain"/>
</dbReference>
<evidence type="ECO:0000313" key="12">
    <source>
        <dbReference type="EMBL" id="RIJ33052.1"/>
    </source>
</evidence>
<reference evidence="12 13" key="1">
    <citation type="submission" date="2018-08" db="EMBL/GenBank/DDBJ databases">
        <title>Henriciella mobilis sp. nov., isolated from seawater.</title>
        <authorList>
            <person name="Cheng H."/>
            <person name="Wu Y.-H."/>
            <person name="Xu X.-W."/>
            <person name="Guo L.-L."/>
        </authorList>
    </citation>
    <scope>NUCLEOTIDE SEQUENCE [LARGE SCALE GENOMIC DNA]</scope>
    <source>
        <strain evidence="12 13">JN25</strain>
    </source>
</reference>
<dbReference type="RefSeq" id="WP_119375130.1">
    <property type="nucleotide sequence ID" value="NZ_QWFX01000005.1"/>
</dbReference>
<feature type="binding site" evidence="8">
    <location>
        <position position="136"/>
    </location>
    <ligand>
        <name>substrate</name>
    </ligand>
</feature>
<keyword evidence="13" id="KW-1185">Reference proteome</keyword>
<evidence type="ECO:0000256" key="7">
    <source>
        <dbReference type="ARBA" id="ARBA00037420"/>
    </source>
</evidence>
<comment type="similarity">
    <text evidence="1">Belongs to the peroxiredoxin family. AhpC/Prx1 subfamily.</text>
</comment>
<evidence type="ECO:0000256" key="9">
    <source>
        <dbReference type="PIRSR" id="PIRSR000239-1"/>
    </source>
</evidence>
<dbReference type="NCBIfam" id="NF009668">
    <property type="entry name" value="PRK13189.1"/>
    <property type="match status" value="1"/>
</dbReference>
<evidence type="ECO:0000256" key="10">
    <source>
        <dbReference type="SAM" id="MobiDB-lite"/>
    </source>
</evidence>
<proteinExistence type="inferred from homology"/>
<dbReference type="InterPro" id="IPR019479">
    <property type="entry name" value="Peroxiredoxin_C"/>
</dbReference>
<keyword evidence="3 8" id="KW-0575">Peroxidase</keyword>
<dbReference type="PANTHER" id="PTHR10681:SF128">
    <property type="entry name" value="THIOREDOXIN-DEPENDENT PEROXIDE REDUCTASE, MITOCHONDRIAL"/>
    <property type="match status" value="1"/>
</dbReference>
<evidence type="ECO:0000256" key="6">
    <source>
        <dbReference type="ARBA" id="ARBA00023284"/>
    </source>
</evidence>
<keyword evidence="6 8" id="KW-0676">Redox-active center</keyword>
<keyword evidence="4 8" id="KW-0049">Antioxidant</keyword>
<dbReference type="GO" id="GO:0033554">
    <property type="term" value="P:cellular response to stress"/>
    <property type="evidence" value="ECO:0007669"/>
    <property type="project" value="TreeGrafter"/>
</dbReference>
<evidence type="ECO:0000256" key="3">
    <source>
        <dbReference type="ARBA" id="ARBA00022559"/>
    </source>
</evidence>
<evidence type="ECO:0000256" key="4">
    <source>
        <dbReference type="ARBA" id="ARBA00022862"/>
    </source>
</evidence>
<accession>A0A399RT58</accession>
<dbReference type="OrthoDB" id="9812811at2"/>
<dbReference type="EMBL" id="QWFX01000005">
    <property type="protein sequence ID" value="RIJ33052.1"/>
    <property type="molecule type" value="Genomic_DNA"/>
</dbReference>
<evidence type="ECO:0000256" key="2">
    <source>
        <dbReference type="ARBA" id="ARBA00022490"/>
    </source>
</evidence>
<comment type="function">
    <text evidence="7 8">Thiol-specific peroxidase that catalyzes the reduction of hydrogen peroxide and organic hydroperoxides to water and alcohols, respectively. Plays a role in cell protection against oxidative stress by detoxifying peroxides.</text>
</comment>
<dbReference type="InterPro" id="IPR036249">
    <property type="entry name" value="Thioredoxin-like_sf"/>
</dbReference>
<evidence type="ECO:0000259" key="11">
    <source>
        <dbReference type="PROSITE" id="PS51352"/>
    </source>
</evidence>
<dbReference type="HAMAP" id="MF_00401">
    <property type="entry name" value="Peroxiredoxin"/>
    <property type="match status" value="1"/>
</dbReference>
<keyword evidence="5 8" id="KW-0560">Oxidoreductase</keyword>
<organism evidence="12 13">
    <name type="scientific">Henriciella mobilis</name>
    <dbReference type="NCBI Taxonomy" id="2305467"/>
    <lineage>
        <taxon>Bacteria</taxon>
        <taxon>Pseudomonadati</taxon>
        <taxon>Pseudomonadota</taxon>
        <taxon>Alphaproteobacteria</taxon>
        <taxon>Hyphomonadales</taxon>
        <taxon>Hyphomonadaceae</taxon>
        <taxon>Henriciella</taxon>
    </lineage>
</organism>
<dbReference type="InterPro" id="IPR022915">
    <property type="entry name" value="Peroxiredoxin_TDXH"/>
</dbReference>